<keyword evidence="12" id="KW-0378">Hydrolase</keyword>
<keyword evidence="2" id="KW-0813">Transport</keyword>
<dbReference type="Pfam" id="PF00664">
    <property type="entry name" value="ABC_membrane"/>
    <property type="match status" value="1"/>
</dbReference>
<keyword evidence="7 9" id="KW-1133">Transmembrane helix</keyword>
<dbReference type="Proteomes" id="UP000008467">
    <property type="component" value="Chromosome"/>
</dbReference>
<keyword evidence="5" id="KW-0547">Nucleotide-binding</keyword>
<comment type="subcellular location">
    <subcellularLocation>
        <location evidence="1">Cell membrane</location>
        <topology evidence="1">Multi-pass membrane protein</topology>
    </subcellularLocation>
</comment>
<dbReference type="EC" id="3.6.3.44" evidence="12"/>
<dbReference type="InterPro" id="IPR017871">
    <property type="entry name" value="ABC_transporter-like_CS"/>
</dbReference>
<dbReference type="InterPro" id="IPR027417">
    <property type="entry name" value="P-loop_NTPase"/>
</dbReference>
<dbReference type="InterPro" id="IPR036640">
    <property type="entry name" value="ABC1_TM_sf"/>
</dbReference>
<evidence type="ECO:0000256" key="3">
    <source>
        <dbReference type="ARBA" id="ARBA00022475"/>
    </source>
</evidence>
<dbReference type="SUPFAM" id="SSF52540">
    <property type="entry name" value="P-loop containing nucleoside triphosphate hydrolases"/>
    <property type="match status" value="1"/>
</dbReference>
<dbReference type="RefSeq" id="WP_013659026.1">
    <property type="nucleotide sequence ID" value="NC_015275.1"/>
</dbReference>
<dbReference type="GO" id="GO:0005524">
    <property type="term" value="F:ATP binding"/>
    <property type="evidence" value="ECO:0007669"/>
    <property type="project" value="UniProtKB-KW"/>
</dbReference>
<evidence type="ECO:0000256" key="4">
    <source>
        <dbReference type="ARBA" id="ARBA00022692"/>
    </source>
</evidence>
<keyword evidence="6" id="KW-0067">ATP-binding</keyword>
<evidence type="ECO:0000313" key="13">
    <source>
        <dbReference type="Proteomes" id="UP000008467"/>
    </source>
</evidence>
<dbReference type="AlphaFoldDB" id="F2JLX5"/>
<proteinExistence type="predicted"/>
<accession>F2JLX5</accession>
<dbReference type="FunFam" id="3.40.50.300:FF:000221">
    <property type="entry name" value="Multidrug ABC transporter ATP-binding protein"/>
    <property type="match status" value="1"/>
</dbReference>
<feature type="transmembrane region" description="Helical" evidence="9">
    <location>
        <begin position="237"/>
        <end position="256"/>
    </location>
</feature>
<evidence type="ECO:0000256" key="5">
    <source>
        <dbReference type="ARBA" id="ARBA00022741"/>
    </source>
</evidence>
<feature type="domain" description="ABC transporter" evidence="10">
    <location>
        <begin position="329"/>
        <end position="564"/>
    </location>
</feature>
<dbReference type="CDD" id="cd18548">
    <property type="entry name" value="ABC_6TM_Tm287_like"/>
    <property type="match status" value="1"/>
</dbReference>
<feature type="transmembrane region" description="Helical" evidence="9">
    <location>
        <begin position="156"/>
        <end position="178"/>
    </location>
</feature>
<evidence type="ECO:0000256" key="6">
    <source>
        <dbReference type="ARBA" id="ARBA00022840"/>
    </source>
</evidence>
<dbReference type="GO" id="GO:0016887">
    <property type="term" value="F:ATP hydrolysis activity"/>
    <property type="evidence" value="ECO:0007669"/>
    <property type="project" value="InterPro"/>
</dbReference>
<dbReference type="GO" id="GO:0015421">
    <property type="term" value="F:ABC-type oligopeptide transporter activity"/>
    <property type="evidence" value="ECO:0007669"/>
    <property type="project" value="TreeGrafter"/>
</dbReference>
<dbReference type="PROSITE" id="PS00211">
    <property type="entry name" value="ABC_TRANSPORTER_1"/>
    <property type="match status" value="1"/>
</dbReference>
<evidence type="ECO:0000259" key="10">
    <source>
        <dbReference type="PROSITE" id="PS50893"/>
    </source>
</evidence>
<dbReference type="KEGG" id="cle:Clole_4079"/>
<dbReference type="InterPro" id="IPR039421">
    <property type="entry name" value="Type_1_exporter"/>
</dbReference>
<dbReference type="InterPro" id="IPR011527">
    <property type="entry name" value="ABC1_TM_dom"/>
</dbReference>
<dbReference type="PANTHER" id="PTHR43394">
    <property type="entry name" value="ATP-DEPENDENT PERMEASE MDL1, MITOCHONDRIAL"/>
    <property type="match status" value="1"/>
</dbReference>
<dbReference type="SUPFAM" id="SSF90123">
    <property type="entry name" value="ABC transporter transmembrane region"/>
    <property type="match status" value="1"/>
</dbReference>
<evidence type="ECO:0000256" key="1">
    <source>
        <dbReference type="ARBA" id="ARBA00004651"/>
    </source>
</evidence>
<evidence type="ECO:0000313" key="12">
    <source>
        <dbReference type="EMBL" id="ADZ85755.1"/>
    </source>
</evidence>
<sequence>MKLIISYIRRHLMGFCLAILFLVIESFCDLMQPMMMSKIVDDAVASGNATLVLKLGMMMLEIALIGAAGAVGRNYFAGHISQTIGKEMRSELYRKIQSFSFENIDHLETASLITRITNDVAQIQNFINGCMRILVKAPIICIGAIGFIIIQTPAQIPVVVCILVIATVLIIGNMKLGYPRFRKVQIKLDALNDVSRSYLNLVRVVKAFGQEEQEKERFGEVADELAVANQSAMRVNAVFNPLISLVVNLGIVVLLWTAGYEGRDIEIGKLMASVNYMTQVLFALGMVSNILNNMIRANASASRVKEVLEEVPAMIETTKDKEIDLAEGISFEDVSFHYPSTKEYTLEHITFHIPRGKTCGIIGSTGSGKTTLIQLLLRFYDTTGGKIKVGKQDVKEVKLKALREKMALVSQKALLFSGTIESNLRWGQPGVSEEKLKEAIRISQCEGFIADLDQGLQTVLGQGGINLSGGQKQRLSLARALVKDPEILILDDCTSALDATTEAKVLQGISAYAKGMTTFLITQRISTVMKADYILCLENGKLVGKGTHEELMEQCSIYQEIYESQIGGEQVG</sequence>
<keyword evidence="4 9" id="KW-0812">Transmembrane</keyword>
<dbReference type="eggNOG" id="COG1132">
    <property type="taxonomic scope" value="Bacteria"/>
</dbReference>
<dbReference type="PROSITE" id="PS50893">
    <property type="entry name" value="ABC_TRANSPORTER_2"/>
    <property type="match status" value="1"/>
</dbReference>
<keyword evidence="8 9" id="KW-0472">Membrane</keyword>
<dbReference type="STRING" id="642492.Clole_4079"/>
<protein>
    <submittedName>
        <fullName evidence="12">Xenobiotic-transporting ATPase</fullName>
        <ecNumber evidence="12">3.6.3.44</ecNumber>
    </submittedName>
</protein>
<name>F2JLX5_CELLD</name>
<dbReference type="Pfam" id="PF00005">
    <property type="entry name" value="ABC_tran"/>
    <property type="match status" value="1"/>
</dbReference>
<dbReference type="InterPro" id="IPR003593">
    <property type="entry name" value="AAA+_ATPase"/>
</dbReference>
<dbReference type="GO" id="GO:0005886">
    <property type="term" value="C:plasma membrane"/>
    <property type="evidence" value="ECO:0007669"/>
    <property type="project" value="UniProtKB-SubCell"/>
</dbReference>
<evidence type="ECO:0000256" key="7">
    <source>
        <dbReference type="ARBA" id="ARBA00022989"/>
    </source>
</evidence>
<evidence type="ECO:0000259" key="11">
    <source>
        <dbReference type="PROSITE" id="PS50929"/>
    </source>
</evidence>
<keyword evidence="13" id="KW-1185">Reference proteome</keyword>
<dbReference type="HOGENOM" id="CLU_000604_84_3_9"/>
<keyword evidence="3" id="KW-1003">Cell membrane</keyword>
<feature type="transmembrane region" description="Helical" evidence="9">
    <location>
        <begin position="133"/>
        <end position="150"/>
    </location>
</feature>
<evidence type="ECO:0000256" key="8">
    <source>
        <dbReference type="ARBA" id="ARBA00023136"/>
    </source>
</evidence>
<dbReference type="PROSITE" id="PS50929">
    <property type="entry name" value="ABC_TM1F"/>
    <property type="match status" value="1"/>
</dbReference>
<dbReference type="SMART" id="SM00382">
    <property type="entry name" value="AAA"/>
    <property type="match status" value="1"/>
</dbReference>
<organism evidence="12 13">
    <name type="scientific">Cellulosilyticum lentocellum (strain ATCC 49066 / DSM 5427 / NCIMB 11756 / RHM5)</name>
    <name type="common">Clostridium lentocellum</name>
    <dbReference type="NCBI Taxonomy" id="642492"/>
    <lineage>
        <taxon>Bacteria</taxon>
        <taxon>Bacillati</taxon>
        <taxon>Bacillota</taxon>
        <taxon>Clostridia</taxon>
        <taxon>Lachnospirales</taxon>
        <taxon>Cellulosilyticaceae</taxon>
        <taxon>Cellulosilyticum</taxon>
    </lineage>
</organism>
<evidence type="ECO:0000256" key="9">
    <source>
        <dbReference type="SAM" id="Phobius"/>
    </source>
</evidence>
<dbReference type="PANTHER" id="PTHR43394:SF1">
    <property type="entry name" value="ATP-BINDING CASSETTE SUB-FAMILY B MEMBER 10, MITOCHONDRIAL"/>
    <property type="match status" value="1"/>
</dbReference>
<gene>
    <name evidence="12" type="ordered locus">Clole_4079</name>
</gene>
<dbReference type="Gene3D" id="3.40.50.300">
    <property type="entry name" value="P-loop containing nucleotide triphosphate hydrolases"/>
    <property type="match status" value="1"/>
</dbReference>
<feature type="transmembrane region" description="Helical" evidence="9">
    <location>
        <begin position="52"/>
        <end position="72"/>
    </location>
</feature>
<dbReference type="InterPro" id="IPR003439">
    <property type="entry name" value="ABC_transporter-like_ATP-bd"/>
</dbReference>
<feature type="transmembrane region" description="Helical" evidence="9">
    <location>
        <begin position="276"/>
        <end position="295"/>
    </location>
</feature>
<feature type="domain" description="ABC transmembrane type-1" evidence="11">
    <location>
        <begin position="17"/>
        <end position="296"/>
    </location>
</feature>
<evidence type="ECO:0000256" key="2">
    <source>
        <dbReference type="ARBA" id="ARBA00022448"/>
    </source>
</evidence>
<reference evidence="12 13" key="1">
    <citation type="journal article" date="2011" name="J. Bacteriol.">
        <title>Complete genome sequence of the cellulose-degrading bacterium Cellulosilyticum lentocellum.</title>
        <authorList>
            <consortium name="US DOE Joint Genome Institute"/>
            <person name="Miller D.A."/>
            <person name="Suen G."/>
            <person name="Bruce D."/>
            <person name="Copeland A."/>
            <person name="Cheng J.F."/>
            <person name="Detter C."/>
            <person name="Goodwin L.A."/>
            <person name="Han C.S."/>
            <person name="Hauser L.J."/>
            <person name="Land M.L."/>
            <person name="Lapidus A."/>
            <person name="Lucas S."/>
            <person name="Meincke L."/>
            <person name="Pitluck S."/>
            <person name="Tapia R."/>
            <person name="Teshima H."/>
            <person name="Woyke T."/>
            <person name="Fox B.G."/>
            <person name="Angert E.R."/>
            <person name="Currie C.R."/>
        </authorList>
    </citation>
    <scope>NUCLEOTIDE SEQUENCE [LARGE SCALE GENOMIC DNA]</scope>
    <source>
        <strain evidence="13">ATCC 49066 / DSM 5427 / NCIMB 11756 / RHM5</strain>
    </source>
</reference>
<dbReference type="Gene3D" id="1.20.1560.10">
    <property type="entry name" value="ABC transporter type 1, transmembrane domain"/>
    <property type="match status" value="1"/>
</dbReference>
<dbReference type="EMBL" id="CP002582">
    <property type="protein sequence ID" value="ADZ85755.1"/>
    <property type="molecule type" value="Genomic_DNA"/>
</dbReference>